<keyword evidence="5" id="KW-0723">Serine/threonine-protein kinase</keyword>
<dbReference type="PANTHER" id="PTHR32444:SF183">
    <property type="entry name" value="APPLE DOMAIN-CONTAINING PROTEIN"/>
    <property type="match status" value="1"/>
</dbReference>
<evidence type="ECO:0000313" key="6">
    <source>
        <dbReference type="Proteomes" id="UP000265566"/>
    </source>
</evidence>
<dbReference type="PANTHER" id="PTHR32444">
    <property type="entry name" value="BULB-TYPE LECTIN DOMAIN-CONTAINING PROTEIN"/>
    <property type="match status" value="1"/>
</dbReference>
<reference evidence="6" key="1">
    <citation type="journal article" date="2018" name="Nat. Plants">
        <title>Whole-genome landscape of Medicago truncatula symbiotic genes.</title>
        <authorList>
            <person name="Pecrix Y."/>
            <person name="Staton S.E."/>
            <person name="Sallet E."/>
            <person name="Lelandais-Briere C."/>
            <person name="Moreau S."/>
            <person name="Carrere S."/>
            <person name="Blein T."/>
            <person name="Jardinaud M.F."/>
            <person name="Latrasse D."/>
            <person name="Zouine M."/>
            <person name="Zahm M."/>
            <person name="Kreplak J."/>
            <person name="Mayjonade B."/>
            <person name="Satge C."/>
            <person name="Perez M."/>
            <person name="Cauet S."/>
            <person name="Marande W."/>
            <person name="Chantry-Darmon C."/>
            <person name="Lopez-Roques C."/>
            <person name="Bouchez O."/>
            <person name="Berard A."/>
            <person name="Debelle F."/>
            <person name="Munos S."/>
            <person name="Bendahmane A."/>
            <person name="Berges H."/>
            <person name="Niebel A."/>
            <person name="Buitink J."/>
            <person name="Frugier F."/>
            <person name="Benhamed M."/>
            <person name="Crespi M."/>
            <person name="Gouzy J."/>
            <person name="Gamas P."/>
        </authorList>
    </citation>
    <scope>NUCLEOTIDE SEQUENCE [LARGE SCALE GENOMIC DNA]</scope>
    <source>
        <strain evidence="6">cv. Jemalong A17</strain>
    </source>
</reference>
<proteinExistence type="predicted"/>
<organism evidence="5 6">
    <name type="scientific">Medicago truncatula</name>
    <name type="common">Barrel medic</name>
    <name type="synonym">Medicago tribuloides</name>
    <dbReference type="NCBI Taxonomy" id="3880"/>
    <lineage>
        <taxon>Eukaryota</taxon>
        <taxon>Viridiplantae</taxon>
        <taxon>Streptophyta</taxon>
        <taxon>Embryophyta</taxon>
        <taxon>Tracheophyta</taxon>
        <taxon>Spermatophyta</taxon>
        <taxon>Magnoliopsida</taxon>
        <taxon>eudicotyledons</taxon>
        <taxon>Gunneridae</taxon>
        <taxon>Pentapetalae</taxon>
        <taxon>rosids</taxon>
        <taxon>fabids</taxon>
        <taxon>Fabales</taxon>
        <taxon>Fabaceae</taxon>
        <taxon>Papilionoideae</taxon>
        <taxon>50 kb inversion clade</taxon>
        <taxon>NPAAA clade</taxon>
        <taxon>Hologalegina</taxon>
        <taxon>IRL clade</taxon>
        <taxon>Trifolieae</taxon>
        <taxon>Medicago</taxon>
    </lineage>
</organism>
<accession>A0A396GPT9</accession>
<protein>
    <submittedName>
        <fullName evidence="5">Putative non-specific serine/threonine protein kinase</fullName>
        <ecNumber evidence="5">2.7.11.1</ecNumber>
    </submittedName>
</protein>
<name>A0A396GPT9_MEDTR</name>
<dbReference type="SUPFAM" id="SSF51110">
    <property type="entry name" value="alpha-D-mannose-specific plant lectins"/>
    <property type="match status" value="1"/>
</dbReference>
<dbReference type="InterPro" id="IPR036426">
    <property type="entry name" value="Bulb-type_lectin_dom_sf"/>
</dbReference>
<dbReference type="InterPro" id="IPR001480">
    <property type="entry name" value="Bulb-type_lectin_dom"/>
</dbReference>
<evidence type="ECO:0000256" key="3">
    <source>
        <dbReference type="ARBA" id="ARBA00023180"/>
    </source>
</evidence>
<keyword evidence="1" id="KW-0732">Signal</keyword>
<dbReference type="SMART" id="SM00108">
    <property type="entry name" value="B_lectin"/>
    <property type="match status" value="1"/>
</dbReference>
<feature type="domain" description="Bulb-type lectin" evidence="4">
    <location>
        <begin position="39"/>
        <end position="162"/>
    </location>
</feature>
<dbReference type="AlphaFoldDB" id="A0A396GPT9"/>
<evidence type="ECO:0000313" key="5">
    <source>
        <dbReference type="EMBL" id="RHN40715.1"/>
    </source>
</evidence>
<dbReference type="EC" id="2.7.11.1" evidence="5"/>
<keyword evidence="2" id="KW-1015">Disulfide bond</keyword>
<dbReference type="EMBL" id="PSQE01000008">
    <property type="protein sequence ID" value="RHN40715.1"/>
    <property type="molecule type" value="Genomic_DNA"/>
</dbReference>
<keyword evidence="5" id="KW-0418">Kinase</keyword>
<comment type="caution">
    <text evidence="5">The sequence shown here is derived from an EMBL/GenBank/DDBJ whole genome shotgun (WGS) entry which is preliminary data.</text>
</comment>
<dbReference type="Gramene" id="rna46909">
    <property type="protein sequence ID" value="RHN40715.1"/>
    <property type="gene ID" value="gene46909"/>
</dbReference>
<sequence>MVHCSEKGKTQLFLLFTYTSLWWWWCTGTSINVRAAENTDSMKPGDKLNAISKLCSKQHSYCMSFDHDPDRENLTYLSIFGEGRDTWLVWIANRNQPADKNSAVLSLDYSGVLKIESKIGEPIILYSSPQPFNNSTIVATLLDTGNFVLKDIQKNIVLWQSFDHPTDSLLPRMKLGVNHKTGQNWSLLSRISDTIHAPGPFRLELGTQHKRIGHQA</sequence>
<keyword evidence="3" id="KW-0325">Glycoprotein</keyword>
<evidence type="ECO:0000256" key="2">
    <source>
        <dbReference type="ARBA" id="ARBA00023157"/>
    </source>
</evidence>
<dbReference type="Proteomes" id="UP000265566">
    <property type="component" value="Chromosome 8"/>
</dbReference>
<evidence type="ECO:0000259" key="4">
    <source>
        <dbReference type="PROSITE" id="PS50927"/>
    </source>
</evidence>
<dbReference type="GO" id="GO:0004674">
    <property type="term" value="F:protein serine/threonine kinase activity"/>
    <property type="evidence" value="ECO:0007669"/>
    <property type="project" value="UniProtKB-KW"/>
</dbReference>
<dbReference type="Pfam" id="PF01453">
    <property type="entry name" value="B_lectin"/>
    <property type="match status" value="1"/>
</dbReference>
<dbReference type="PROSITE" id="PS50927">
    <property type="entry name" value="BULB_LECTIN"/>
    <property type="match status" value="1"/>
</dbReference>
<evidence type="ECO:0000256" key="1">
    <source>
        <dbReference type="ARBA" id="ARBA00022729"/>
    </source>
</evidence>
<gene>
    <name evidence="5" type="ORF">MtrunA17_Chr8g0357821</name>
</gene>
<keyword evidence="5" id="KW-0808">Transferase</keyword>
<dbReference type="Gene3D" id="2.90.10.10">
    <property type="entry name" value="Bulb-type lectin domain"/>
    <property type="match status" value="1"/>
</dbReference>